<dbReference type="GO" id="GO:0016567">
    <property type="term" value="P:protein ubiquitination"/>
    <property type="evidence" value="ECO:0007669"/>
    <property type="project" value="UniProtKB-UniPathway"/>
</dbReference>
<dbReference type="EMBL" id="SPRO01000026">
    <property type="protein sequence ID" value="TIC29598.1"/>
    <property type="molecule type" value="Genomic_DNA"/>
</dbReference>
<evidence type="ECO:0000313" key="5">
    <source>
        <dbReference type="EMBL" id="TIC29598.1"/>
    </source>
</evidence>
<accession>A0A4T0QZ81</accession>
<feature type="compositionally biased region" description="Polar residues" evidence="3">
    <location>
        <begin position="477"/>
        <end position="486"/>
    </location>
</feature>
<dbReference type="Pfam" id="PF12937">
    <property type="entry name" value="F-box-like"/>
    <property type="match status" value="1"/>
</dbReference>
<dbReference type="Gene3D" id="1.20.1280.50">
    <property type="match status" value="1"/>
</dbReference>
<dbReference type="AlphaFoldDB" id="A0A4T0QZ81"/>
<dbReference type="Pfam" id="PF12014">
    <property type="entry name" value="Cyclin_D1_bind"/>
    <property type="match status" value="1"/>
</dbReference>
<feature type="domain" description="F-box" evidence="4">
    <location>
        <begin position="1"/>
        <end position="46"/>
    </location>
</feature>
<comment type="caution">
    <text evidence="5">The sequence shown here is derived from an EMBL/GenBank/DDBJ whole genome shotgun (WGS) entry which is preliminary data.</text>
</comment>
<feature type="compositionally biased region" description="Basic and acidic residues" evidence="3">
    <location>
        <begin position="385"/>
        <end position="400"/>
    </location>
</feature>
<evidence type="ECO:0000259" key="4">
    <source>
        <dbReference type="PROSITE" id="PS50181"/>
    </source>
</evidence>
<dbReference type="Proteomes" id="UP000305647">
    <property type="component" value="Unassembled WGS sequence"/>
</dbReference>
<dbReference type="PANTHER" id="PTHR10706:SF130">
    <property type="entry name" value="F-BOX ONLY PROTEIN 31"/>
    <property type="match status" value="1"/>
</dbReference>
<evidence type="ECO:0000256" key="2">
    <source>
        <dbReference type="ARBA" id="ARBA00022786"/>
    </source>
</evidence>
<feature type="compositionally biased region" description="Polar residues" evidence="3">
    <location>
        <begin position="372"/>
        <end position="384"/>
    </location>
</feature>
<gene>
    <name evidence="5" type="ORF">E3Q10_02515</name>
</gene>
<dbReference type="SUPFAM" id="SSF81383">
    <property type="entry name" value="F-box domain"/>
    <property type="match status" value="1"/>
</dbReference>
<dbReference type="UniPathway" id="UPA00143"/>
<feature type="region of interest" description="Disordered" evidence="3">
    <location>
        <begin position="461"/>
        <end position="495"/>
    </location>
</feature>
<evidence type="ECO:0000313" key="6">
    <source>
        <dbReference type="Proteomes" id="UP000305647"/>
    </source>
</evidence>
<dbReference type="InterPro" id="IPR045048">
    <property type="entry name" value="FBXO31/39"/>
</dbReference>
<sequence length="697" mass="78478">MSFGKLPNELTFKIIGYLDISDIINLTGICKHLREIAISDALWSDINQRVIGEHVDINAYAESINASQYFTYISLFRHAINFSGIHAGDVYPQGHILNWSINRTTPESEGNLLFMRNRFNPSNEFVQELDNLGYMITNDGKLIYRLDEVIDAGLNTHIEDLPDLLVKFTGNITNPVVAYDVESGEEKVTKYTQESVPIDSLDNTNLRTYPSRELCHLVERRTLNTINVHTFHRPYPWPDDEPLRTVKLDTSRLDRDPLEGFFSAEYGSHGIEILAAKKSVQAGSNTLEFVKVTGDNNVPRGLVSIRVNLDQEIRDSELLEDSDIRVSSDDNLPWPLTCPTRPIGKSYSAQGKIANSVGINIHFSTKLKGKHTGTSFSKVYPSNSPHRESRRGIRKLDRTEKHNSDKKNILICFVFRFLNYKISSFYRSIMASTEGLSEAQLRAQKRQERLLAKSSDRLARLTGGSNDRVVSDLPQKATKSTETNTPPKVVASDDPDDVDLAKVEQIANQENDEVANEAAFQTLLQKRSDDIPTVPSLEELLAQQPTTPSRVEDSNKNARLLAIIRVFRVISVISLTVFAVMHSSLLPWHESFSVLASADPEKRLQEGSAAGIEFFPLWSTLLPLQIFFYVLTSHLSPPSNRLPKLPGWMTALLDSPLVPEYIVNIFRWLKIVSHFLDDLALSVFVLITAQVVAEYVI</sequence>
<dbReference type="InterPro" id="IPR036047">
    <property type="entry name" value="F-box-like_dom_sf"/>
</dbReference>
<dbReference type="PROSITE" id="PS50181">
    <property type="entry name" value="FBOX"/>
    <property type="match status" value="1"/>
</dbReference>
<dbReference type="InterPro" id="IPR001810">
    <property type="entry name" value="F-box_dom"/>
</dbReference>
<keyword evidence="2" id="KW-0833">Ubl conjugation pathway</keyword>
<evidence type="ECO:0000256" key="3">
    <source>
        <dbReference type="SAM" id="MobiDB-lite"/>
    </source>
</evidence>
<comment type="pathway">
    <text evidence="1">Protein modification; protein ubiquitination.</text>
</comment>
<reference evidence="5 6" key="1">
    <citation type="submission" date="2019-03" db="EMBL/GenBank/DDBJ databases">
        <title>Sequencing 25 genomes of Wallemia mellicola.</title>
        <authorList>
            <person name="Gostincar C."/>
        </authorList>
    </citation>
    <scope>NUCLEOTIDE SEQUENCE [LARGE SCALE GENOMIC DNA]</scope>
    <source>
        <strain evidence="5 6">EXF-8738</strain>
    </source>
</reference>
<proteinExistence type="predicted"/>
<protein>
    <recommendedName>
        <fullName evidence="4">F-box domain-containing protein</fullName>
    </recommendedName>
</protein>
<name>A0A4T0QZ81_9BASI</name>
<feature type="region of interest" description="Disordered" evidence="3">
    <location>
        <begin position="372"/>
        <end position="400"/>
    </location>
</feature>
<organism evidence="5 6">
    <name type="scientific">Wallemia mellicola</name>
    <dbReference type="NCBI Taxonomy" id="1708541"/>
    <lineage>
        <taxon>Eukaryota</taxon>
        <taxon>Fungi</taxon>
        <taxon>Dikarya</taxon>
        <taxon>Basidiomycota</taxon>
        <taxon>Wallemiomycotina</taxon>
        <taxon>Wallemiomycetes</taxon>
        <taxon>Wallemiales</taxon>
        <taxon>Wallemiaceae</taxon>
        <taxon>Wallemia</taxon>
    </lineage>
</organism>
<dbReference type="SMART" id="SM00256">
    <property type="entry name" value="FBOX"/>
    <property type="match status" value="1"/>
</dbReference>
<evidence type="ECO:0000256" key="1">
    <source>
        <dbReference type="ARBA" id="ARBA00004906"/>
    </source>
</evidence>
<dbReference type="PANTHER" id="PTHR10706">
    <property type="entry name" value="F-BOX FAMILY PROTEIN"/>
    <property type="match status" value="1"/>
</dbReference>